<geneLocation type="plasmid" evidence="1 2">
    <name>pST01</name>
</geneLocation>
<proteinExistence type="predicted"/>
<organism evidence="1 2">
    <name type="scientific">Stenotrophomonas oahuensis</name>
    <dbReference type="NCBI Taxonomy" id="3003271"/>
    <lineage>
        <taxon>Bacteria</taxon>
        <taxon>Pseudomonadati</taxon>
        <taxon>Pseudomonadota</taxon>
        <taxon>Gammaproteobacteria</taxon>
        <taxon>Lysobacterales</taxon>
        <taxon>Lysobacteraceae</taxon>
        <taxon>Stenotrophomonas</taxon>
    </lineage>
</organism>
<sequence>MSKTNPEPDAMVPVSSRIHKSLWLAMKREAFDSGIPLQDLFNEACRRLLEERAVQTKERK</sequence>
<reference evidence="1 2" key="1">
    <citation type="submission" date="2022-12" db="EMBL/GenBank/DDBJ databases">
        <title>Two new species, Stenotrophomonas aracearum and Stenotrophomonas oahuensis, isolated from Anthurium (Araceae family) in Hawaii.</title>
        <authorList>
            <person name="Chunag S.C."/>
            <person name="Dobhal S."/>
            <person name="Alvarez A."/>
            <person name="Arif M."/>
        </authorList>
    </citation>
    <scope>NUCLEOTIDE SEQUENCE [LARGE SCALE GENOMIC DNA]</scope>
    <source>
        <strain evidence="1 2">A5586</strain>
        <plasmid evidence="1 2">pST01</plasmid>
    </source>
</reference>
<dbReference type="RefSeq" id="WP_311193911.1">
    <property type="nucleotide sequence ID" value="NZ_CP115542.1"/>
</dbReference>
<name>A0ABY9YXF2_9GAMM</name>
<protein>
    <submittedName>
        <fullName evidence="1">Uncharacterized protein</fullName>
    </submittedName>
</protein>
<dbReference type="EMBL" id="CP115542">
    <property type="protein sequence ID" value="WNH54833.1"/>
    <property type="molecule type" value="Genomic_DNA"/>
</dbReference>
<keyword evidence="2" id="KW-1185">Reference proteome</keyword>
<evidence type="ECO:0000313" key="2">
    <source>
        <dbReference type="Proteomes" id="UP001302072"/>
    </source>
</evidence>
<gene>
    <name evidence="1" type="ORF">PDM29_20685</name>
</gene>
<dbReference type="Proteomes" id="UP001302072">
    <property type="component" value="Plasmid pST01"/>
</dbReference>
<accession>A0ABY9YXF2</accession>
<evidence type="ECO:0000313" key="1">
    <source>
        <dbReference type="EMBL" id="WNH54833.1"/>
    </source>
</evidence>
<keyword evidence="1" id="KW-0614">Plasmid</keyword>